<organism evidence="3 4">
    <name type="scientific">Botrytis galanthina</name>
    <dbReference type="NCBI Taxonomy" id="278940"/>
    <lineage>
        <taxon>Eukaryota</taxon>
        <taxon>Fungi</taxon>
        <taxon>Dikarya</taxon>
        <taxon>Ascomycota</taxon>
        <taxon>Pezizomycotina</taxon>
        <taxon>Leotiomycetes</taxon>
        <taxon>Helotiales</taxon>
        <taxon>Sclerotiniaceae</taxon>
        <taxon>Botrytis</taxon>
    </lineage>
</organism>
<gene>
    <name evidence="3" type="ORF">BGAL_0015g00290</name>
</gene>
<sequence length="273" mass="28375">MSSNPMGTCPLGGLWYTCEEQSPTFLGCCLSNPCNGIGCPAVNLTAAGMGTASGPDATSNDGSYWPNVACPNGGIWYTCSQQTPSFQGCCSNITGVNPCSQNGCSAENLYPAAFKSVPVPSATSEASASTKKQPIGAIVGGTLGGVAVTLLVILAIFYLQRRKKRAPVAGAVQPYYTGVEDMSKEARKSYRPVSYAALSPPLSPAPQYRSATQSPVLSNFHEIDSSIVHGVESPAHGQQPFDSQPTSVELPDTSENAIRNSIPQVLMSGTAGK</sequence>
<feature type="compositionally biased region" description="Polar residues" evidence="1">
    <location>
        <begin position="240"/>
        <end position="263"/>
    </location>
</feature>
<reference evidence="3 4" key="1">
    <citation type="submission" date="2017-12" db="EMBL/GenBank/DDBJ databases">
        <title>Comparative genomics of Botrytis spp.</title>
        <authorList>
            <person name="Valero-Jimenez C.A."/>
            <person name="Tapia P."/>
            <person name="Veloso J."/>
            <person name="Silva-Moreno E."/>
            <person name="Staats M."/>
            <person name="Valdes J.H."/>
            <person name="Van Kan J.A.L."/>
        </authorList>
    </citation>
    <scope>NUCLEOTIDE SEQUENCE [LARGE SCALE GENOMIC DNA]</scope>
    <source>
        <strain evidence="3 4">MUCL435</strain>
    </source>
</reference>
<keyword evidence="2" id="KW-0472">Membrane</keyword>
<feature type="transmembrane region" description="Helical" evidence="2">
    <location>
        <begin position="135"/>
        <end position="159"/>
    </location>
</feature>
<protein>
    <submittedName>
        <fullName evidence="3">Uncharacterized protein</fullName>
    </submittedName>
</protein>
<comment type="caution">
    <text evidence="3">The sequence shown here is derived from an EMBL/GenBank/DDBJ whole genome shotgun (WGS) entry which is preliminary data.</text>
</comment>
<dbReference type="OrthoDB" id="3692311at2759"/>
<proteinExistence type="predicted"/>
<keyword evidence="4" id="KW-1185">Reference proteome</keyword>
<evidence type="ECO:0000313" key="4">
    <source>
        <dbReference type="Proteomes" id="UP000308671"/>
    </source>
</evidence>
<keyword evidence="2" id="KW-0812">Transmembrane</keyword>
<feature type="region of interest" description="Disordered" evidence="1">
    <location>
        <begin position="232"/>
        <end position="273"/>
    </location>
</feature>
<evidence type="ECO:0000313" key="3">
    <source>
        <dbReference type="EMBL" id="THV55043.1"/>
    </source>
</evidence>
<name>A0A4S8RA80_9HELO</name>
<evidence type="ECO:0000256" key="2">
    <source>
        <dbReference type="SAM" id="Phobius"/>
    </source>
</evidence>
<keyword evidence="2" id="KW-1133">Transmembrane helix</keyword>
<evidence type="ECO:0000256" key="1">
    <source>
        <dbReference type="SAM" id="MobiDB-lite"/>
    </source>
</evidence>
<dbReference type="EMBL" id="PQXL01000015">
    <property type="protein sequence ID" value="THV55043.1"/>
    <property type="molecule type" value="Genomic_DNA"/>
</dbReference>
<accession>A0A4S8RA80</accession>
<dbReference type="Proteomes" id="UP000308671">
    <property type="component" value="Unassembled WGS sequence"/>
</dbReference>
<dbReference type="AlphaFoldDB" id="A0A4S8RA80"/>